<dbReference type="Pfam" id="PF13083">
    <property type="entry name" value="KH_KhpA-B"/>
    <property type="match status" value="1"/>
</dbReference>
<evidence type="ECO:0000313" key="2">
    <source>
        <dbReference type="Proteomes" id="UP000063781"/>
    </source>
</evidence>
<keyword evidence="2" id="KW-1185">Reference proteome</keyword>
<dbReference type="Proteomes" id="UP000063781">
    <property type="component" value="Chromosome"/>
</dbReference>
<dbReference type="AlphaFoldDB" id="A0A0X8GZG6"/>
<evidence type="ECO:0000313" key="1">
    <source>
        <dbReference type="EMBL" id="AMC93261.1"/>
    </source>
</evidence>
<sequence>MRPIEDILYDLVLPMVEKKDQLNVQRLPSLDDKEVILTVYAESSDVARLIGRQGSMAHAIRQTMTIGSRVMDQRISINFESYEDVS</sequence>
<protein>
    <submittedName>
        <fullName evidence="1">RNA-binding protein</fullName>
    </submittedName>
</protein>
<proteinExistence type="predicted"/>
<dbReference type="RefSeq" id="WP_067631851.1">
    <property type="nucleotide sequence ID" value="NZ_CP013213.1"/>
</dbReference>
<gene>
    <name evidence="1" type="ORF">AOC36_04525</name>
</gene>
<dbReference type="OrthoDB" id="5911at2"/>
<dbReference type="EMBL" id="CP013213">
    <property type="protein sequence ID" value="AMC93261.1"/>
    <property type="molecule type" value="Genomic_DNA"/>
</dbReference>
<accession>A0A0X8GZG6</accession>
<name>A0A0X8GZG6_9FIRM</name>
<dbReference type="STRING" id="1514105.AOC36_04525"/>
<dbReference type="KEGG" id="erl:AOC36_04525"/>
<organism evidence="1 2">
    <name type="scientific">Erysipelothrix larvae</name>
    <dbReference type="NCBI Taxonomy" id="1514105"/>
    <lineage>
        <taxon>Bacteria</taxon>
        <taxon>Bacillati</taxon>
        <taxon>Bacillota</taxon>
        <taxon>Erysipelotrichia</taxon>
        <taxon>Erysipelotrichales</taxon>
        <taxon>Erysipelotrichaceae</taxon>
        <taxon>Erysipelothrix</taxon>
    </lineage>
</organism>
<reference evidence="1 2" key="1">
    <citation type="submission" date="2015-10" db="EMBL/GenBank/DDBJ databases">
        <title>Erysipelothrix larvae sp. LV19 isolated from the larval gut of the rhinoceros beetle, Trypoxylus dichotomus.</title>
        <authorList>
            <person name="Lim S."/>
            <person name="Kim B.-C."/>
        </authorList>
    </citation>
    <scope>NUCLEOTIDE SEQUENCE [LARGE SCALE GENOMIC DNA]</scope>
    <source>
        <strain evidence="1 2">LV19</strain>
    </source>
</reference>